<accession>A0A834LG39</accession>
<protein>
    <recommendedName>
        <fullName evidence="4">Legume lectin domain-containing protein</fullName>
    </recommendedName>
</protein>
<evidence type="ECO:0000256" key="1">
    <source>
        <dbReference type="ARBA" id="ARBA00007606"/>
    </source>
</evidence>
<evidence type="ECO:0000256" key="3">
    <source>
        <dbReference type="SAM" id="SignalP"/>
    </source>
</evidence>
<comment type="similarity">
    <text evidence="1">Belongs to the leguminous lectin family.</text>
</comment>
<name>A0A834LG39_RHOSS</name>
<dbReference type="EMBL" id="WJXA01000008">
    <property type="protein sequence ID" value="KAF7134321.1"/>
    <property type="molecule type" value="Genomic_DNA"/>
</dbReference>
<dbReference type="OrthoDB" id="1913956at2759"/>
<feature type="chain" id="PRO_5032490293" description="Legume lectin domain-containing protein" evidence="3">
    <location>
        <begin position="23"/>
        <end position="151"/>
    </location>
</feature>
<dbReference type="GO" id="GO:0030246">
    <property type="term" value="F:carbohydrate binding"/>
    <property type="evidence" value="ECO:0007669"/>
    <property type="project" value="UniProtKB-KW"/>
</dbReference>
<gene>
    <name evidence="5" type="ORF">RHSIM_Rhsim08G0024400</name>
</gene>
<evidence type="ECO:0000313" key="6">
    <source>
        <dbReference type="Proteomes" id="UP000626092"/>
    </source>
</evidence>
<organism evidence="5 6">
    <name type="scientific">Rhododendron simsii</name>
    <name type="common">Sims's rhododendron</name>
    <dbReference type="NCBI Taxonomy" id="118357"/>
    <lineage>
        <taxon>Eukaryota</taxon>
        <taxon>Viridiplantae</taxon>
        <taxon>Streptophyta</taxon>
        <taxon>Embryophyta</taxon>
        <taxon>Tracheophyta</taxon>
        <taxon>Spermatophyta</taxon>
        <taxon>Magnoliopsida</taxon>
        <taxon>eudicotyledons</taxon>
        <taxon>Gunneridae</taxon>
        <taxon>Pentapetalae</taxon>
        <taxon>asterids</taxon>
        <taxon>Ericales</taxon>
        <taxon>Ericaceae</taxon>
        <taxon>Ericoideae</taxon>
        <taxon>Rhodoreae</taxon>
        <taxon>Rhododendron</taxon>
    </lineage>
</organism>
<feature type="domain" description="Legume lectin" evidence="4">
    <location>
        <begin position="32"/>
        <end position="138"/>
    </location>
</feature>
<feature type="signal peptide" evidence="3">
    <location>
        <begin position="1"/>
        <end position="22"/>
    </location>
</feature>
<comment type="caution">
    <text evidence="5">The sequence shown here is derived from an EMBL/GenBank/DDBJ whole genome shotgun (WGS) entry which is preliminary data.</text>
</comment>
<dbReference type="AlphaFoldDB" id="A0A834LG39"/>
<dbReference type="Pfam" id="PF00139">
    <property type="entry name" value="Lectin_legB"/>
    <property type="match status" value="1"/>
</dbReference>
<dbReference type="InterPro" id="IPR001220">
    <property type="entry name" value="Legume_lectin_dom"/>
</dbReference>
<dbReference type="PANTHER" id="PTHR32401:SF51">
    <property type="entry name" value="NON-SPECIFIC SERINE_THREONINE PROTEIN KINASE"/>
    <property type="match status" value="1"/>
</dbReference>
<keyword evidence="6" id="KW-1185">Reference proteome</keyword>
<dbReference type="SUPFAM" id="SSF49899">
    <property type="entry name" value="Concanavalin A-like lectins/glucanases"/>
    <property type="match status" value="1"/>
</dbReference>
<evidence type="ECO:0000313" key="5">
    <source>
        <dbReference type="EMBL" id="KAF7134321.1"/>
    </source>
</evidence>
<dbReference type="Proteomes" id="UP000626092">
    <property type="component" value="Unassembled WGS sequence"/>
</dbReference>
<evidence type="ECO:0000256" key="2">
    <source>
        <dbReference type="ARBA" id="ARBA00022734"/>
    </source>
</evidence>
<dbReference type="InterPro" id="IPR050258">
    <property type="entry name" value="Leguminous_Lectin"/>
</dbReference>
<reference evidence="5" key="1">
    <citation type="submission" date="2019-11" db="EMBL/GenBank/DDBJ databases">
        <authorList>
            <person name="Liu Y."/>
            <person name="Hou J."/>
            <person name="Li T.-Q."/>
            <person name="Guan C.-H."/>
            <person name="Wu X."/>
            <person name="Wu H.-Z."/>
            <person name="Ling F."/>
            <person name="Zhang R."/>
            <person name="Shi X.-G."/>
            <person name="Ren J.-P."/>
            <person name="Chen E.-F."/>
            <person name="Sun J.-M."/>
        </authorList>
    </citation>
    <scope>NUCLEOTIDE SEQUENCE</scope>
    <source>
        <strain evidence="5">Adult_tree_wgs_1</strain>
        <tissue evidence="5">Leaves</tissue>
    </source>
</reference>
<proteinExistence type="inferred from homology"/>
<dbReference type="PANTHER" id="PTHR32401">
    <property type="entry name" value="CONCANAVALIN A-LIKE LECTIN FAMILY PROTEIN"/>
    <property type="match status" value="1"/>
</dbReference>
<sequence>MGLAMMLPTIAAVVLCFTAVTAENLRTFTAMYGPFDSSISDKFQFEGAAGILDNSTLQLTQVFFSRPQSTELPFTFPLPVNQSGRVMLNQSFKLWEQGYNKTSDRIASFNSSFLFNIDPFFGHSMGEGLAFIMAPNTPGRQAKFFYEECGK</sequence>
<keyword evidence="2" id="KW-0430">Lectin</keyword>
<keyword evidence="3" id="KW-0732">Signal</keyword>
<evidence type="ECO:0000259" key="4">
    <source>
        <dbReference type="Pfam" id="PF00139"/>
    </source>
</evidence>
<dbReference type="InterPro" id="IPR013320">
    <property type="entry name" value="ConA-like_dom_sf"/>
</dbReference>
<dbReference type="Gene3D" id="2.60.120.200">
    <property type="match status" value="1"/>
</dbReference>